<evidence type="ECO:0000256" key="3">
    <source>
        <dbReference type="ARBA" id="ARBA00023163"/>
    </source>
</evidence>
<evidence type="ECO:0000256" key="1">
    <source>
        <dbReference type="ARBA" id="ARBA00023015"/>
    </source>
</evidence>
<evidence type="ECO:0000256" key="2">
    <source>
        <dbReference type="ARBA" id="ARBA00023125"/>
    </source>
</evidence>
<dbReference type="SUPFAM" id="SSF46689">
    <property type="entry name" value="Homeodomain-like"/>
    <property type="match status" value="1"/>
</dbReference>
<evidence type="ECO:0000259" key="4">
    <source>
        <dbReference type="PROSITE" id="PS01124"/>
    </source>
</evidence>
<dbReference type="InterPro" id="IPR009057">
    <property type="entry name" value="Homeodomain-like_sf"/>
</dbReference>
<sequence length="346" mass="38097">MRTEEADAGMRFTVSAGALAALLAYARGLGIGTRGMLGSAGLEEASLSGPEARVPQAAYNKVWDLVVEASGDEDFGLHFAERLDLDAFHVIGHLAAKSATVREALNRIVAYSRILHDAGRVELEAHEGQMFLYPGCRGLLHSWPRHIAEFATTSAVVLLRRITGQRGWAPTELRFRHAEPRRQTEHRRLLGVSPSFSQPETLLAFPPDFLDTPIVTREPGVGSYLEAYARDVLSRLPSTEEDLPARVRHAIAQRLGNGAPPPDVEDVASQLALGARTLQRRLREQNTTYAELVGEVQRAYAERYLADEGMTVAEVAFLTGFADVASFHRAFRRWTGTTPAAFRTTR</sequence>
<dbReference type="Pfam" id="PF12833">
    <property type="entry name" value="HTH_18"/>
    <property type="match status" value="1"/>
</dbReference>
<dbReference type="Gene3D" id="1.10.10.60">
    <property type="entry name" value="Homeodomain-like"/>
    <property type="match status" value="1"/>
</dbReference>
<evidence type="ECO:0000313" key="5">
    <source>
        <dbReference type="EMBL" id="QSQ19776.1"/>
    </source>
</evidence>
<evidence type="ECO:0000313" key="6">
    <source>
        <dbReference type="Proteomes" id="UP000662747"/>
    </source>
</evidence>
<dbReference type="PROSITE" id="PS01124">
    <property type="entry name" value="HTH_ARAC_FAMILY_2"/>
    <property type="match status" value="1"/>
</dbReference>
<proteinExistence type="predicted"/>
<keyword evidence="6" id="KW-1185">Reference proteome</keyword>
<organism evidence="5 6">
    <name type="scientific">Pyxidicoccus parkwayensis</name>
    <dbReference type="NCBI Taxonomy" id="2813578"/>
    <lineage>
        <taxon>Bacteria</taxon>
        <taxon>Pseudomonadati</taxon>
        <taxon>Myxococcota</taxon>
        <taxon>Myxococcia</taxon>
        <taxon>Myxococcales</taxon>
        <taxon>Cystobacterineae</taxon>
        <taxon>Myxococcaceae</taxon>
        <taxon>Pyxidicoccus</taxon>
    </lineage>
</organism>
<dbReference type="InterPro" id="IPR018060">
    <property type="entry name" value="HTH_AraC"/>
</dbReference>
<dbReference type="InterPro" id="IPR032687">
    <property type="entry name" value="AraC-type_N"/>
</dbReference>
<feature type="domain" description="HTH araC/xylS-type" evidence="4">
    <location>
        <begin position="245"/>
        <end position="345"/>
    </location>
</feature>
<keyword evidence="3" id="KW-0804">Transcription</keyword>
<dbReference type="EMBL" id="CP071090">
    <property type="protein sequence ID" value="QSQ19776.1"/>
    <property type="molecule type" value="Genomic_DNA"/>
</dbReference>
<keyword evidence="2" id="KW-0238">DNA-binding</keyword>
<dbReference type="PANTHER" id="PTHR47894">
    <property type="entry name" value="HTH-TYPE TRANSCRIPTIONAL REGULATOR GADX"/>
    <property type="match status" value="1"/>
</dbReference>
<dbReference type="InterPro" id="IPR020449">
    <property type="entry name" value="Tscrpt_reg_AraC-type_HTH"/>
</dbReference>
<dbReference type="PANTHER" id="PTHR47894:SF1">
    <property type="entry name" value="HTH-TYPE TRANSCRIPTIONAL REGULATOR VQSM"/>
    <property type="match status" value="1"/>
</dbReference>
<dbReference type="SMART" id="SM00342">
    <property type="entry name" value="HTH_ARAC"/>
    <property type="match status" value="1"/>
</dbReference>
<gene>
    <name evidence="5" type="ORF">JY651_31390</name>
</gene>
<dbReference type="PRINTS" id="PR00032">
    <property type="entry name" value="HTHARAC"/>
</dbReference>
<dbReference type="RefSeq" id="WP_206721358.1">
    <property type="nucleotide sequence ID" value="NZ_CP071090.1"/>
</dbReference>
<dbReference type="Pfam" id="PF12625">
    <property type="entry name" value="Arabinose_bd"/>
    <property type="match status" value="1"/>
</dbReference>
<name>A0ABX7NMW8_9BACT</name>
<keyword evidence="1" id="KW-0805">Transcription regulation</keyword>
<protein>
    <submittedName>
        <fullName evidence="5">AraC family transcriptional regulator</fullName>
    </submittedName>
</protein>
<reference evidence="5 6" key="1">
    <citation type="submission" date="2021-02" db="EMBL/GenBank/DDBJ databases">
        <title>De Novo genome assembly of isolated myxobacteria.</title>
        <authorList>
            <person name="Stevens D.C."/>
        </authorList>
    </citation>
    <scope>NUCLEOTIDE SEQUENCE [LARGE SCALE GENOMIC DNA]</scope>
    <source>
        <strain evidence="6">SCPEA02</strain>
    </source>
</reference>
<accession>A0ABX7NMW8</accession>
<dbReference type="Proteomes" id="UP000662747">
    <property type="component" value="Chromosome"/>
</dbReference>